<evidence type="ECO:0000313" key="2">
    <source>
        <dbReference type="Proteomes" id="UP000299102"/>
    </source>
</evidence>
<accession>A0A4C1YAG4</accession>
<evidence type="ECO:0000313" key="1">
    <source>
        <dbReference type="EMBL" id="GBP71882.1"/>
    </source>
</evidence>
<reference evidence="1 2" key="1">
    <citation type="journal article" date="2019" name="Commun. Biol.">
        <title>The bagworm genome reveals a unique fibroin gene that provides high tensile strength.</title>
        <authorList>
            <person name="Kono N."/>
            <person name="Nakamura H."/>
            <person name="Ohtoshi R."/>
            <person name="Tomita M."/>
            <person name="Numata K."/>
            <person name="Arakawa K."/>
        </authorList>
    </citation>
    <scope>NUCLEOTIDE SEQUENCE [LARGE SCALE GENOMIC DNA]</scope>
</reference>
<name>A0A4C1YAG4_EUMVA</name>
<proteinExistence type="predicted"/>
<dbReference type="Proteomes" id="UP000299102">
    <property type="component" value="Unassembled WGS sequence"/>
</dbReference>
<gene>
    <name evidence="1" type="ORF">EVAR_56038_1</name>
</gene>
<dbReference type="AlphaFoldDB" id="A0A4C1YAG4"/>
<comment type="caution">
    <text evidence="1">The sequence shown here is derived from an EMBL/GenBank/DDBJ whole genome shotgun (WGS) entry which is preliminary data.</text>
</comment>
<organism evidence="1 2">
    <name type="scientific">Eumeta variegata</name>
    <name type="common">Bagworm moth</name>
    <name type="synonym">Eumeta japonica</name>
    <dbReference type="NCBI Taxonomy" id="151549"/>
    <lineage>
        <taxon>Eukaryota</taxon>
        <taxon>Metazoa</taxon>
        <taxon>Ecdysozoa</taxon>
        <taxon>Arthropoda</taxon>
        <taxon>Hexapoda</taxon>
        <taxon>Insecta</taxon>
        <taxon>Pterygota</taxon>
        <taxon>Neoptera</taxon>
        <taxon>Endopterygota</taxon>
        <taxon>Lepidoptera</taxon>
        <taxon>Glossata</taxon>
        <taxon>Ditrysia</taxon>
        <taxon>Tineoidea</taxon>
        <taxon>Psychidae</taxon>
        <taxon>Oiketicinae</taxon>
        <taxon>Eumeta</taxon>
    </lineage>
</organism>
<protein>
    <submittedName>
        <fullName evidence="1">Uncharacterized protein</fullName>
    </submittedName>
</protein>
<dbReference type="EMBL" id="BGZK01001125">
    <property type="protein sequence ID" value="GBP71882.1"/>
    <property type="molecule type" value="Genomic_DNA"/>
</dbReference>
<keyword evidence="2" id="KW-1185">Reference proteome</keyword>
<sequence>MRSFIFGQRALGNRTSRTSTAGAFHTDAHLYSGVSRWSLSWSNAVMMDTRRPCAAHELLRLASPDVTVFPDL</sequence>